<proteinExistence type="predicted"/>
<dbReference type="Proteomes" id="UP000031866">
    <property type="component" value="Chromosome"/>
</dbReference>
<protein>
    <recommendedName>
        <fullName evidence="3">Spo0E like sporulation regulatory protein</fullName>
    </recommendedName>
</protein>
<dbReference type="KEGG" id="cbei:LF65_01600"/>
<reference evidence="2" key="1">
    <citation type="submission" date="2014-12" db="EMBL/GenBank/DDBJ databases">
        <title>Genome sequence of Clostridium beijerinckii strain 59B.</title>
        <authorList>
            <person name="Little G.T."/>
            <person name="Minton N.P."/>
        </authorList>
    </citation>
    <scope>NUCLEOTIDE SEQUENCE [LARGE SCALE GENOMIC DNA]</scope>
    <source>
        <strain evidence="2">59B</strain>
    </source>
</reference>
<dbReference type="OrthoDB" id="1917157at2"/>
<name>A0A0B5QBA9_CLOBE</name>
<dbReference type="RefSeq" id="WP_041895431.1">
    <property type="nucleotide sequence ID" value="NZ_CP010086.2"/>
</dbReference>
<evidence type="ECO:0000313" key="2">
    <source>
        <dbReference type="Proteomes" id="UP000031866"/>
    </source>
</evidence>
<dbReference type="STRING" id="1520.LF65_01600"/>
<sequence>MEKIKDTSEIKEKLENLREKLNIDIVKNIEYNSKEGYENLLATSRELDDVIINYIKSFNKLA</sequence>
<dbReference type="EMBL" id="CP010086">
    <property type="protein sequence ID" value="AJG98205.1"/>
    <property type="molecule type" value="Genomic_DNA"/>
</dbReference>
<evidence type="ECO:0008006" key="3">
    <source>
        <dbReference type="Google" id="ProtNLM"/>
    </source>
</evidence>
<accession>A0A0B5QBA9</accession>
<evidence type="ECO:0000313" key="1">
    <source>
        <dbReference type="EMBL" id="AJG98205.1"/>
    </source>
</evidence>
<gene>
    <name evidence="1" type="ORF">LF65_01600</name>
</gene>
<organism evidence="1 2">
    <name type="scientific">Clostridium beijerinckii</name>
    <name type="common">Clostridium MP</name>
    <dbReference type="NCBI Taxonomy" id="1520"/>
    <lineage>
        <taxon>Bacteria</taxon>
        <taxon>Bacillati</taxon>
        <taxon>Bacillota</taxon>
        <taxon>Clostridia</taxon>
        <taxon>Eubacteriales</taxon>
        <taxon>Clostridiaceae</taxon>
        <taxon>Clostridium</taxon>
    </lineage>
</organism>
<dbReference type="AlphaFoldDB" id="A0A0B5QBA9"/>